<comment type="caution">
    <text evidence="4">The sequence shown here is derived from an EMBL/GenBank/DDBJ whole genome shotgun (WGS) entry which is preliminary data.</text>
</comment>
<evidence type="ECO:0000313" key="5">
    <source>
        <dbReference type="Proteomes" id="UP000494106"/>
    </source>
</evidence>
<dbReference type="AlphaFoldDB" id="A0A8S1B1N1"/>
<feature type="domain" description="Hemocyanin N-terminal" evidence="2">
    <location>
        <begin position="38"/>
        <end position="91"/>
    </location>
</feature>
<organism evidence="4 5">
    <name type="scientific">Arctia plantaginis</name>
    <name type="common">Wood tiger moth</name>
    <name type="synonym">Phalaena plantaginis</name>
    <dbReference type="NCBI Taxonomy" id="874455"/>
    <lineage>
        <taxon>Eukaryota</taxon>
        <taxon>Metazoa</taxon>
        <taxon>Ecdysozoa</taxon>
        <taxon>Arthropoda</taxon>
        <taxon>Hexapoda</taxon>
        <taxon>Insecta</taxon>
        <taxon>Pterygota</taxon>
        <taxon>Neoptera</taxon>
        <taxon>Endopterygota</taxon>
        <taxon>Lepidoptera</taxon>
        <taxon>Glossata</taxon>
        <taxon>Ditrysia</taxon>
        <taxon>Noctuoidea</taxon>
        <taxon>Erebidae</taxon>
        <taxon>Arctiinae</taxon>
        <taxon>Arctia</taxon>
    </lineage>
</organism>
<evidence type="ECO:0000259" key="2">
    <source>
        <dbReference type="Pfam" id="PF03722"/>
    </source>
</evidence>
<reference evidence="5 6" key="1">
    <citation type="submission" date="2020-04" db="EMBL/GenBank/DDBJ databases">
        <authorList>
            <person name="Wallbank WR R."/>
            <person name="Pardo Diaz C."/>
            <person name="Kozak K."/>
            <person name="Martin S."/>
            <person name="Jiggins C."/>
            <person name="Moest M."/>
            <person name="Warren A I."/>
            <person name="Byers J.R.P. K."/>
            <person name="Montejo-Kovacevich G."/>
            <person name="Yen C E."/>
        </authorList>
    </citation>
    <scope>NUCLEOTIDE SEQUENCE [LARGE SCALE GENOMIC DNA]</scope>
</reference>
<evidence type="ECO:0000256" key="1">
    <source>
        <dbReference type="SAM" id="SignalP"/>
    </source>
</evidence>
<sequence>MGYGTMKTVLILTGLIALALSVAVPQHNYEFKTVDADFVYKQKKVLSLFKSVEENDNSADCHKAGLNYDIEASINKYTNKKAVEDFLYLQQGHFKAFNRVVDFTSPKAINFVAEVPNLWTSTPSCQVL</sequence>
<proteinExistence type="predicted"/>
<name>A0A8S1B1N1_ARCPL</name>
<feature type="signal peptide" evidence="1">
    <location>
        <begin position="1"/>
        <end position="21"/>
    </location>
</feature>
<evidence type="ECO:0000313" key="4">
    <source>
        <dbReference type="EMBL" id="CAB3253265.1"/>
    </source>
</evidence>
<dbReference type="InterPro" id="IPR036697">
    <property type="entry name" value="Hemocyanin_N_sf"/>
</dbReference>
<dbReference type="Proteomes" id="UP000494256">
    <property type="component" value="Unassembled WGS sequence"/>
</dbReference>
<dbReference type="Pfam" id="PF03722">
    <property type="entry name" value="Hemocyanin_N"/>
    <property type="match status" value="1"/>
</dbReference>
<accession>A0A8S1B1N1</accession>
<keyword evidence="5" id="KW-1185">Reference proteome</keyword>
<dbReference type="Proteomes" id="UP000494106">
    <property type="component" value="Unassembled WGS sequence"/>
</dbReference>
<keyword evidence="1" id="KW-0732">Signal</keyword>
<protein>
    <recommendedName>
        <fullName evidence="2">Hemocyanin N-terminal domain-containing protein</fullName>
    </recommendedName>
</protein>
<feature type="chain" id="PRO_5036273146" description="Hemocyanin N-terminal domain-containing protein" evidence="1">
    <location>
        <begin position="22"/>
        <end position="128"/>
    </location>
</feature>
<dbReference type="OrthoDB" id="6371642at2759"/>
<dbReference type="EMBL" id="CADEBC010000561">
    <property type="protein sequence ID" value="CAB3253265.1"/>
    <property type="molecule type" value="Genomic_DNA"/>
</dbReference>
<gene>
    <name evidence="4" type="ORF">APLA_LOCUS13990</name>
    <name evidence="3" type="ORF">APLA_LOCUS6334</name>
</gene>
<dbReference type="SUPFAM" id="SSF48050">
    <property type="entry name" value="Hemocyanin, N-terminal domain"/>
    <property type="match status" value="1"/>
</dbReference>
<dbReference type="EMBL" id="CADEBD010000294">
    <property type="protein sequence ID" value="CAB3234018.1"/>
    <property type="molecule type" value="Genomic_DNA"/>
</dbReference>
<evidence type="ECO:0000313" key="6">
    <source>
        <dbReference type="Proteomes" id="UP000494256"/>
    </source>
</evidence>
<dbReference type="InterPro" id="IPR005204">
    <property type="entry name" value="Hemocyanin_N"/>
</dbReference>
<evidence type="ECO:0000313" key="3">
    <source>
        <dbReference type="EMBL" id="CAB3234018.1"/>
    </source>
</evidence>